<organism evidence="2 3">
    <name type="scientific">Methyloprofundus sedimenti</name>
    <dbReference type="NCBI Taxonomy" id="1420851"/>
    <lineage>
        <taxon>Bacteria</taxon>
        <taxon>Pseudomonadati</taxon>
        <taxon>Pseudomonadota</taxon>
        <taxon>Gammaproteobacteria</taxon>
        <taxon>Methylococcales</taxon>
        <taxon>Methylococcaceae</taxon>
        <taxon>Methyloprofundus</taxon>
    </lineage>
</organism>
<feature type="domain" description="Glycosyltransferase 2-like" evidence="1">
    <location>
        <begin position="49"/>
        <end position="208"/>
    </location>
</feature>
<evidence type="ECO:0000313" key="2">
    <source>
        <dbReference type="EMBL" id="OQK16051.1"/>
    </source>
</evidence>
<dbReference type="EMBL" id="LPUF01000002">
    <property type="protein sequence ID" value="OQK16051.1"/>
    <property type="molecule type" value="Genomic_DNA"/>
</dbReference>
<dbReference type="STRING" id="1420851.AU255_13130"/>
<comment type="caution">
    <text evidence="2">The sequence shown here is derived from an EMBL/GenBank/DDBJ whole genome shotgun (WGS) entry which is preliminary data.</text>
</comment>
<reference evidence="2 3" key="1">
    <citation type="submission" date="2015-12" db="EMBL/GenBank/DDBJ databases">
        <authorList>
            <person name="Shamseldin A."/>
            <person name="Moawad H."/>
            <person name="Abd El-Rahim W.M."/>
            <person name="Sadowsky M.J."/>
        </authorList>
    </citation>
    <scope>NUCLEOTIDE SEQUENCE [LARGE SCALE GENOMIC DNA]</scope>
    <source>
        <strain evidence="2 3">WF1</strain>
    </source>
</reference>
<dbReference type="AlphaFoldDB" id="A0A1V8M3A9"/>
<dbReference type="InterPro" id="IPR050834">
    <property type="entry name" value="Glycosyltransf_2"/>
</dbReference>
<dbReference type="Pfam" id="PF00535">
    <property type="entry name" value="Glycos_transf_2"/>
    <property type="match status" value="1"/>
</dbReference>
<gene>
    <name evidence="2" type="ORF">AU255_13130</name>
</gene>
<dbReference type="CDD" id="cd04184">
    <property type="entry name" value="GT2_RfbC_Mx_like"/>
    <property type="match status" value="1"/>
</dbReference>
<keyword evidence="3" id="KW-1185">Reference proteome</keyword>
<dbReference type="RefSeq" id="WP_080523431.1">
    <property type="nucleotide sequence ID" value="NZ_LPUF01000002.1"/>
</dbReference>
<accession>A0A1V8M3A9</accession>
<dbReference type="InterPro" id="IPR001173">
    <property type="entry name" value="Glyco_trans_2-like"/>
</dbReference>
<dbReference type="InterPro" id="IPR029044">
    <property type="entry name" value="Nucleotide-diphossugar_trans"/>
</dbReference>
<dbReference type="PANTHER" id="PTHR43685:SF2">
    <property type="entry name" value="GLYCOSYLTRANSFERASE 2-LIKE DOMAIN-CONTAINING PROTEIN"/>
    <property type="match status" value="1"/>
</dbReference>
<dbReference type="PANTHER" id="PTHR43685">
    <property type="entry name" value="GLYCOSYLTRANSFERASE"/>
    <property type="match status" value="1"/>
</dbReference>
<dbReference type="OrthoDB" id="5565254at2"/>
<proteinExistence type="predicted"/>
<dbReference type="Gene3D" id="3.90.550.10">
    <property type="entry name" value="Spore Coat Polysaccharide Biosynthesis Protein SpsA, Chain A"/>
    <property type="match status" value="2"/>
</dbReference>
<dbReference type="Proteomes" id="UP000191980">
    <property type="component" value="Unassembled WGS sequence"/>
</dbReference>
<protein>
    <recommendedName>
        <fullName evidence="1">Glycosyltransferase 2-like domain-containing protein</fullName>
    </recommendedName>
</protein>
<dbReference type="SUPFAM" id="SSF53448">
    <property type="entry name" value="Nucleotide-diphospho-sugar transferases"/>
    <property type="match status" value="2"/>
</dbReference>
<sequence length="567" mass="64659">MTDHYIPPVAAPKLGTGELAGGYREWCETREQQAPEKYLLRSHSSLLFSIVVPVHNPLEHWLQDCINSVRAQFFENWELILADDGSRQETLDLLKKNQLLDDRISISLQAQPSGISTTTNRAADLAQGDFLVFLDHDDLLDPYALSAFAQRLQAKPEADIIYSDEDRFDENYQRLHPGFKPQFSLEKFLCTNYIHHPVVMRRKLFMQIGGLNRQYDGSQDYDLLLRAIEVTSKIEHIPDVLYHMRIHSGSLASGAEAKPEAHSKGRAAVQAYIQRQQLDAIIKPTVFAGNHNLSYPIKQRPKTSILLLVDEEKQIKESKLNWQQHQDDEILICADISKTIPVRLNQLARKAQGDLLIFANGHLQPEPLCIDELLGHCIRKNTGLVTGKLTYSDGKLHSCGLTLGTKGCAGRWHYSCNADDLGYGGWMGINHEVSAVPWQLLAVKKELFMEAGLFDTQYKSNGFDVHLALQLGHSYKLNHKVAVLAQASFSQPCPQRDELWLEDDFIHLWTQWRNKLNQEDPFYNPNFSIYDESISFISPSELHLKRFGVFNAYDTLSFKLLRNIFSY</sequence>
<evidence type="ECO:0000313" key="3">
    <source>
        <dbReference type="Proteomes" id="UP000191980"/>
    </source>
</evidence>
<evidence type="ECO:0000259" key="1">
    <source>
        <dbReference type="Pfam" id="PF00535"/>
    </source>
</evidence>
<name>A0A1V8M3A9_9GAMM</name>